<gene>
    <name evidence="1" type="ORF">M3215_12590</name>
</gene>
<keyword evidence="2" id="KW-1185">Reference proteome</keyword>
<organism evidence="1 2">
    <name type="scientific">Bacillus cytotoxicus</name>
    <dbReference type="NCBI Taxonomy" id="580165"/>
    <lineage>
        <taxon>Bacteria</taxon>
        <taxon>Bacillati</taxon>
        <taxon>Bacillota</taxon>
        <taxon>Bacilli</taxon>
        <taxon>Bacillales</taxon>
        <taxon>Bacillaceae</taxon>
        <taxon>Bacillus</taxon>
        <taxon>Bacillus cereus group</taxon>
    </lineage>
</organism>
<evidence type="ECO:0000313" key="1">
    <source>
        <dbReference type="EMBL" id="MCM3736639.1"/>
    </source>
</evidence>
<accession>A0ACC6A7U7</accession>
<comment type="caution">
    <text evidence="1">The sequence shown here is derived from an EMBL/GenBank/DDBJ whole genome shotgun (WGS) entry which is preliminary data.</text>
</comment>
<name>A0ACC6A7U7_9BACI</name>
<sequence length="383" mass="43336">MKNMRNFLSGWIVLQLLIHFPVYGKAEVIEQIPAVKQDNHTLVKEYSVNTEIGNVTVNTKKAIVGEIIQIAIKPKELGGQALIGWLRLLKTEQQVEQERQLTFTYDAEKQLWKTNYTVTPYDLEGDWKLDLLMNGGREPVEQNVDLVHIENKEHLPDKEGPKIEEFLVQDHLENAFEMKKGESLNIRVKAKDAGSSVKQGVIRLEDKETKFTFPLQYEKKEGTWIGKYEIPDGIPAGTYKAMIELIDGAGNKSFMESKYVISIAAESKKEEITNPPKDKAEEQGKKEEGAAVTPSQEAIITITEPVKPVTQNQDEITSDQGVTMKAKEKLKTPPDQEVVEQQKKHVDEKKKQQTGVQSSDLFAIISGGFLLFFILRSNKEWGL</sequence>
<protein>
    <submittedName>
        <fullName evidence="1">Uncharacterized protein</fullName>
    </submittedName>
</protein>
<dbReference type="Proteomes" id="UP001202289">
    <property type="component" value="Unassembled WGS sequence"/>
</dbReference>
<evidence type="ECO:0000313" key="2">
    <source>
        <dbReference type="Proteomes" id="UP001202289"/>
    </source>
</evidence>
<dbReference type="EMBL" id="JAMBOP010000013">
    <property type="protein sequence ID" value="MCM3736639.1"/>
    <property type="molecule type" value="Genomic_DNA"/>
</dbReference>
<reference evidence="1" key="1">
    <citation type="submission" date="2022-05" db="EMBL/GenBank/DDBJ databases">
        <title>Comparative Genomics of Spacecraft Associated Microbes.</title>
        <authorList>
            <person name="Tran M.T."/>
            <person name="Wright A."/>
            <person name="Seuylemezian A."/>
            <person name="Eisen J."/>
            <person name="Coil D."/>
        </authorList>
    </citation>
    <scope>NUCLEOTIDE SEQUENCE</scope>
    <source>
        <strain evidence="1">FAIRING 10M-2.2</strain>
    </source>
</reference>
<proteinExistence type="predicted"/>